<gene>
    <name evidence="3" type="primary">tesA</name>
    <name evidence="3" type="ORF">THMIRHAT_21180</name>
</gene>
<dbReference type="PANTHER" id="PTHR30383">
    <property type="entry name" value="THIOESTERASE 1/PROTEASE 1/LYSOPHOSPHOLIPASE L1"/>
    <property type="match status" value="1"/>
</dbReference>
<organism evidence="3 4">
    <name type="scientific">Thiosulfativibrio zosterae</name>
    <dbReference type="NCBI Taxonomy" id="2675053"/>
    <lineage>
        <taxon>Bacteria</taxon>
        <taxon>Pseudomonadati</taxon>
        <taxon>Pseudomonadota</taxon>
        <taxon>Gammaproteobacteria</taxon>
        <taxon>Thiotrichales</taxon>
        <taxon>Piscirickettsiaceae</taxon>
        <taxon>Thiosulfativibrio</taxon>
    </lineage>
</organism>
<evidence type="ECO:0000313" key="3">
    <source>
        <dbReference type="EMBL" id="BBP44372.1"/>
    </source>
</evidence>
<proteinExistence type="predicted"/>
<dbReference type="Proteomes" id="UP000501466">
    <property type="component" value="Chromosome"/>
</dbReference>
<dbReference type="KEGG" id="tzo:THMIRHAT_21180"/>
<dbReference type="PROSITE" id="PS01098">
    <property type="entry name" value="LIPASE_GDSL_SER"/>
    <property type="match status" value="1"/>
</dbReference>
<dbReference type="Gene3D" id="3.40.50.1110">
    <property type="entry name" value="SGNH hydrolase"/>
    <property type="match status" value="1"/>
</dbReference>
<evidence type="ECO:0000259" key="2">
    <source>
        <dbReference type="Pfam" id="PF13472"/>
    </source>
</evidence>
<evidence type="ECO:0000313" key="4">
    <source>
        <dbReference type="Proteomes" id="UP000501466"/>
    </source>
</evidence>
<dbReference type="CDD" id="cd01822">
    <property type="entry name" value="Lysophospholipase_L1_like"/>
    <property type="match status" value="1"/>
</dbReference>
<feature type="domain" description="SGNH hydrolase-type esterase" evidence="2">
    <location>
        <begin position="34"/>
        <end position="197"/>
    </location>
</feature>
<keyword evidence="4" id="KW-1185">Reference proteome</keyword>
<dbReference type="InterPro" id="IPR008265">
    <property type="entry name" value="Lipase_GDSL_AS"/>
</dbReference>
<protein>
    <submittedName>
        <fullName evidence="3">Arylesterase</fullName>
    </submittedName>
</protein>
<name>A0A6F8PQG5_9GAMM</name>
<evidence type="ECO:0000256" key="1">
    <source>
        <dbReference type="SAM" id="SignalP"/>
    </source>
</evidence>
<sequence length="214" mass="23700">MLHCHFQSLVRVLAFLVWSVTSFAQASPNPSLLILGDSLSAGYGITLEKSWASLLQQRLQTLSDPAQAKIAVVNASISGETTSGGKSRLPALLTQYQPRWVVIELGANDALRGQNLKTTQKNLASMIEIAQQEGAKVMLLGIRLPTNYGPAYDRQLQNVYAKLAKQYNLVFDPFFLEEVALDPDLMQADALHPNEAAQPQILERLWPKFQNLLQ</sequence>
<dbReference type="SUPFAM" id="SSF52266">
    <property type="entry name" value="SGNH hydrolase"/>
    <property type="match status" value="1"/>
</dbReference>
<dbReference type="InterPro" id="IPR013830">
    <property type="entry name" value="SGNH_hydro"/>
</dbReference>
<dbReference type="EMBL" id="AP021888">
    <property type="protein sequence ID" value="BBP44372.1"/>
    <property type="molecule type" value="Genomic_DNA"/>
</dbReference>
<dbReference type="RefSeq" id="WP_173292095.1">
    <property type="nucleotide sequence ID" value="NZ_AP021888.1"/>
</dbReference>
<dbReference type="PANTHER" id="PTHR30383:SF24">
    <property type="entry name" value="THIOESTERASE 1_PROTEASE 1_LYSOPHOSPHOLIPASE L1"/>
    <property type="match status" value="1"/>
</dbReference>
<dbReference type="InterPro" id="IPR051532">
    <property type="entry name" value="Ester_Hydrolysis_Enzymes"/>
</dbReference>
<keyword evidence="1" id="KW-0732">Signal</keyword>
<dbReference type="AlphaFoldDB" id="A0A6F8PQG5"/>
<dbReference type="GO" id="GO:0004622">
    <property type="term" value="F:phosphatidylcholine lysophospholipase activity"/>
    <property type="evidence" value="ECO:0007669"/>
    <property type="project" value="TreeGrafter"/>
</dbReference>
<reference evidence="4" key="1">
    <citation type="submission" date="2019-11" db="EMBL/GenBank/DDBJ databases">
        <title>Isolation and characterization of two novel species in the genus Thiomicrorhabdus.</title>
        <authorList>
            <person name="Mochizuki J."/>
            <person name="Kojima H."/>
            <person name="Fukui M."/>
        </authorList>
    </citation>
    <scope>NUCLEOTIDE SEQUENCE [LARGE SCALE GENOMIC DNA]</scope>
    <source>
        <strain evidence="4">AkT22</strain>
    </source>
</reference>
<feature type="chain" id="PRO_5026111625" evidence="1">
    <location>
        <begin position="27"/>
        <end position="214"/>
    </location>
</feature>
<accession>A0A6F8PQG5</accession>
<feature type="signal peptide" evidence="1">
    <location>
        <begin position="1"/>
        <end position="26"/>
    </location>
</feature>
<dbReference type="InterPro" id="IPR036514">
    <property type="entry name" value="SGNH_hydro_sf"/>
</dbReference>
<dbReference type="Pfam" id="PF13472">
    <property type="entry name" value="Lipase_GDSL_2"/>
    <property type="match status" value="1"/>
</dbReference>
<dbReference type="GO" id="GO:0006629">
    <property type="term" value="P:lipid metabolic process"/>
    <property type="evidence" value="ECO:0007669"/>
    <property type="project" value="InterPro"/>
</dbReference>